<protein>
    <submittedName>
        <fullName evidence="1">Uncharacterized protein</fullName>
    </submittedName>
</protein>
<proteinExistence type="predicted"/>
<keyword evidence="2" id="KW-1185">Reference proteome</keyword>
<organism evidence="1 2">
    <name type="scientific">Roseateles aquatilis</name>
    <dbReference type="NCBI Taxonomy" id="431061"/>
    <lineage>
        <taxon>Bacteria</taxon>
        <taxon>Pseudomonadati</taxon>
        <taxon>Pseudomonadota</taxon>
        <taxon>Betaproteobacteria</taxon>
        <taxon>Burkholderiales</taxon>
        <taxon>Sphaerotilaceae</taxon>
        <taxon>Roseateles</taxon>
    </lineage>
</organism>
<reference evidence="1 2" key="1">
    <citation type="journal article" date="2008" name="Int. J. Syst. Evol. Microbiol.">
        <title>Description of Roseateles aquatilis sp. nov. and Roseateles terrae sp. nov., in the class Betaproteobacteria, and emended description of the genus Roseateles.</title>
        <authorList>
            <person name="Gomila M."/>
            <person name="Bowien B."/>
            <person name="Falsen E."/>
            <person name="Moore E.R."/>
            <person name="Lalucat J."/>
        </authorList>
    </citation>
    <scope>NUCLEOTIDE SEQUENCE [LARGE SCALE GENOMIC DNA]</scope>
    <source>
        <strain evidence="1 2">CCUG 48205</strain>
    </source>
</reference>
<dbReference type="EMBL" id="NIOF01000003">
    <property type="protein sequence ID" value="OWQ91392.1"/>
    <property type="molecule type" value="Genomic_DNA"/>
</dbReference>
<sequence length="71" mass="8170">MSLIRRLLICCRVLFRTGQAPSGTVDKLDTWLDAQRQRKHAASLLHGNLSTLLMTIASRRLMAPSFRKYQR</sequence>
<dbReference type="AlphaFoldDB" id="A0A246JFL2"/>
<evidence type="ECO:0000313" key="2">
    <source>
        <dbReference type="Proteomes" id="UP000197468"/>
    </source>
</evidence>
<name>A0A246JFL2_9BURK</name>
<comment type="caution">
    <text evidence="1">The sequence shown here is derived from an EMBL/GenBank/DDBJ whole genome shotgun (WGS) entry which is preliminary data.</text>
</comment>
<evidence type="ECO:0000313" key="1">
    <source>
        <dbReference type="EMBL" id="OWQ91392.1"/>
    </source>
</evidence>
<gene>
    <name evidence="1" type="ORF">CDN99_09545</name>
</gene>
<dbReference type="Proteomes" id="UP000197468">
    <property type="component" value="Unassembled WGS sequence"/>
</dbReference>
<accession>A0A246JFL2</accession>